<dbReference type="EMBL" id="VBOY01000087">
    <property type="protein sequence ID" value="TMQ64399.1"/>
    <property type="molecule type" value="Genomic_DNA"/>
</dbReference>
<evidence type="ECO:0000313" key="12">
    <source>
        <dbReference type="EMBL" id="TMQ64399.1"/>
    </source>
</evidence>
<dbReference type="Proteomes" id="UP000316609">
    <property type="component" value="Unassembled WGS sequence"/>
</dbReference>
<dbReference type="EC" id="6.1.1.2" evidence="2 9"/>
<evidence type="ECO:0000256" key="1">
    <source>
        <dbReference type="ARBA" id="ARBA00005594"/>
    </source>
</evidence>
<dbReference type="InterPro" id="IPR002306">
    <property type="entry name" value="Trp-tRNA-ligase"/>
</dbReference>
<evidence type="ECO:0000256" key="3">
    <source>
        <dbReference type="ARBA" id="ARBA00022598"/>
    </source>
</evidence>
<sequence length="507" mass="54668">MGQAGADPLGQPAASAQRPGQGGTRWSCVQFPARDPVRGGDAIRPGDRILGPVAHHGICGRAVELCARAVQPDSDPAARWLVGADALPAAAPHHRVATVSPGGFAGGGPVRQLAAGVALHARWSAAARRAGVSRPVRRHAGRDRPVTVERDGVAARAGAAFPRRILSGMRPTGRLHLGNYVGALENWVRLQEAGWSNFHMVADWHMLTTGHEDTSALQSDIHEMVVDWLAAGLDPKRCVLFVQSAVQEHAELHLLLSMLVSKARLERIPTLKEQIRDLHLDEATISYGHLGYSVLQAADILLYKASHVPVGEDQVPHVELTRELARRFNFLYCQDREPVFPEPEAQLTAFPRLRGLDGSRMSKSLGNTILLADSPEEIAAKVKQAYTDPKKIRANDPGRPDADPLDGHPGCVVYEYQRKFNPGGAADVAARCRAGTLACVPDKGHLSEVLAAALAPVRERRARWSADPSAVRDVIADGNRRARAVAEATMDEVRSAMGLKPRAALAR</sequence>
<evidence type="ECO:0000256" key="10">
    <source>
        <dbReference type="RuleBase" id="RU363036"/>
    </source>
</evidence>
<dbReference type="InterPro" id="IPR002305">
    <property type="entry name" value="aa-tRNA-synth_Ic"/>
</dbReference>
<keyword evidence="4 10" id="KW-0547">Nucleotide-binding</keyword>
<organism evidence="12 13">
    <name type="scientific">Eiseniibacteriota bacterium</name>
    <dbReference type="NCBI Taxonomy" id="2212470"/>
    <lineage>
        <taxon>Bacteria</taxon>
        <taxon>Candidatus Eiseniibacteriota</taxon>
    </lineage>
</organism>
<dbReference type="GO" id="GO:0005829">
    <property type="term" value="C:cytosol"/>
    <property type="evidence" value="ECO:0007669"/>
    <property type="project" value="TreeGrafter"/>
</dbReference>
<keyword evidence="7 10" id="KW-0030">Aminoacyl-tRNA synthetase</keyword>
<proteinExistence type="inferred from homology"/>
<dbReference type="PANTHER" id="PTHR43766">
    <property type="entry name" value="TRYPTOPHAN--TRNA LIGASE, MITOCHONDRIAL"/>
    <property type="match status" value="1"/>
</dbReference>
<protein>
    <recommendedName>
        <fullName evidence="2 9">Tryptophan--tRNA ligase</fullName>
        <ecNumber evidence="2 9">6.1.1.2</ecNumber>
    </recommendedName>
</protein>
<evidence type="ECO:0000256" key="11">
    <source>
        <dbReference type="SAM" id="MobiDB-lite"/>
    </source>
</evidence>
<dbReference type="FunFam" id="1.10.240.10:FF:000005">
    <property type="entry name" value="Tryptophan--tRNA ligase"/>
    <property type="match status" value="1"/>
</dbReference>
<dbReference type="SUPFAM" id="SSF52374">
    <property type="entry name" value="Nucleotidylyl transferase"/>
    <property type="match status" value="1"/>
</dbReference>
<name>A0A538TL90_UNCEI</name>
<dbReference type="PROSITE" id="PS00178">
    <property type="entry name" value="AA_TRNA_LIGASE_I"/>
    <property type="match status" value="1"/>
</dbReference>
<feature type="region of interest" description="Disordered" evidence="11">
    <location>
        <begin position="1"/>
        <end position="26"/>
    </location>
</feature>
<evidence type="ECO:0000256" key="6">
    <source>
        <dbReference type="ARBA" id="ARBA00022917"/>
    </source>
</evidence>
<evidence type="ECO:0000256" key="9">
    <source>
        <dbReference type="NCBIfam" id="TIGR00233"/>
    </source>
</evidence>
<reference evidence="12 13" key="1">
    <citation type="journal article" date="2019" name="Nat. Microbiol.">
        <title>Mediterranean grassland soil C-N compound turnover is dependent on rainfall and depth, and is mediated by genomically divergent microorganisms.</title>
        <authorList>
            <person name="Diamond S."/>
            <person name="Andeer P.F."/>
            <person name="Li Z."/>
            <person name="Crits-Christoph A."/>
            <person name="Burstein D."/>
            <person name="Anantharaman K."/>
            <person name="Lane K.R."/>
            <person name="Thomas B.C."/>
            <person name="Pan C."/>
            <person name="Northen T.R."/>
            <person name="Banfield J.F."/>
        </authorList>
    </citation>
    <scope>NUCLEOTIDE SEQUENCE [LARGE SCALE GENOMIC DNA]</scope>
    <source>
        <strain evidence="12">WS_8</strain>
    </source>
</reference>
<dbReference type="PANTHER" id="PTHR43766:SF1">
    <property type="entry name" value="TRYPTOPHAN--TRNA LIGASE, MITOCHONDRIAL"/>
    <property type="match status" value="1"/>
</dbReference>
<keyword evidence="6 10" id="KW-0648">Protein biosynthesis</keyword>
<dbReference type="CDD" id="cd00806">
    <property type="entry name" value="TrpRS_core"/>
    <property type="match status" value="1"/>
</dbReference>
<dbReference type="InterPro" id="IPR050203">
    <property type="entry name" value="Trp-tRNA_synthetase"/>
</dbReference>
<evidence type="ECO:0000256" key="7">
    <source>
        <dbReference type="ARBA" id="ARBA00023146"/>
    </source>
</evidence>
<gene>
    <name evidence="12" type="primary">trpS</name>
    <name evidence="12" type="ORF">E6K78_09335</name>
</gene>
<evidence type="ECO:0000256" key="2">
    <source>
        <dbReference type="ARBA" id="ARBA00013161"/>
    </source>
</evidence>
<dbReference type="InterPro" id="IPR001412">
    <property type="entry name" value="aa-tRNA-synth_I_CS"/>
</dbReference>
<comment type="similarity">
    <text evidence="1 10">Belongs to the class-I aminoacyl-tRNA synthetase family.</text>
</comment>
<dbReference type="Gene3D" id="3.40.50.620">
    <property type="entry name" value="HUPs"/>
    <property type="match status" value="1"/>
</dbReference>
<dbReference type="PRINTS" id="PR01039">
    <property type="entry name" value="TRNASYNTHTRP"/>
</dbReference>
<keyword evidence="3 10" id="KW-0436">Ligase</keyword>
<dbReference type="Gene3D" id="1.10.240.10">
    <property type="entry name" value="Tyrosyl-Transfer RNA Synthetase"/>
    <property type="match status" value="1"/>
</dbReference>
<accession>A0A538TL90</accession>
<evidence type="ECO:0000256" key="4">
    <source>
        <dbReference type="ARBA" id="ARBA00022741"/>
    </source>
</evidence>
<dbReference type="AlphaFoldDB" id="A0A538TL90"/>
<comment type="caution">
    <text evidence="12">The sequence shown here is derived from an EMBL/GenBank/DDBJ whole genome shotgun (WGS) entry which is preliminary data.</text>
</comment>
<comment type="catalytic activity">
    <reaction evidence="8">
        <text>tRNA(Trp) + L-tryptophan + ATP = L-tryptophyl-tRNA(Trp) + AMP + diphosphate + H(+)</text>
        <dbReference type="Rhea" id="RHEA:24080"/>
        <dbReference type="Rhea" id="RHEA-COMP:9671"/>
        <dbReference type="Rhea" id="RHEA-COMP:9705"/>
        <dbReference type="ChEBI" id="CHEBI:15378"/>
        <dbReference type="ChEBI" id="CHEBI:30616"/>
        <dbReference type="ChEBI" id="CHEBI:33019"/>
        <dbReference type="ChEBI" id="CHEBI:57912"/>
        <dbReference type="ChEBI" id="CHEBI:78442"/>
        <dbReference type="ChEBI" id="CHEBI:78535"/>
        <dbReference type="ChEBI" id="CHEBI:456215"/>
        <dbReference type="EC" id="6.1.1.2"/>
    </reaction>
</comment>
<evidence type="ECO:0000256" key="5">
    <source>
        <dbReference type="ARBA" id="ARBA00022840"/>
    </source>
</evidence>
<evidence type="ECO:0000313" key="13">
    <source>
        <dbReference type="Proteomes" id="UP000316609"/>
    </source>
</evidence>
<dbReference type="Pfam" id="PF00579">
    <property type="entry name" value="tRNA-synt_1b"/>
    <property type="match status" value="1"/>
</dbReference>
<keyword evidence="5 10" id="KW-0067">ATP-binding</keyword>
<evidence type="ECO:0000256" key="8">
    <source>
        <dbReference type="ARBA" id="ARBA00049929"/>
    </source>
</evidence>
<dbReference type="GO" id="GO:0004830">
    <property type="term" value="F:tryptophan-tRNA ligase activity"/>
    <property type="evidence" value="ECO:0007669"/>
    <property type="project" value="UniProtKB-UniRule"/>
</dbReference>
<dbReference type="NCBIfam" id="TIGR00233">
    <property type="entry name" value="trpS"/>
    <property type="match status" value="1"/>
</dbReference>
<dbReference type="GO" id="GO:0006436">
    <property type="term" value="P:tryptophanyl-tRNA aminoacylation"/>
    <property type="evidence" value="ECO:0007669"/>
    <property type="project" value="UniProtKB-UniRule"/>
</dbReference>
<dbReference type="GO" id="GO:0005524">
    <property type="term" value="F:ATP binding"/>
    <property type="evidence" value="ECO:0007669"/>
    <property type="project" value="UniProtKB-KW"/>
</dbReference>
<dbReference type="InterPro" id="IPR014729">
    <property type="entry name" value="Rossmann-like_a/b/a_fold"/>
</dbReference>